<feature type="transmembrane region" description="Helical" evidence="1">
    <location>
        <begin position="114"/>
        <end position="135"/>
    </location>
</feature>
<keyword evidence="1" id="KW-0472">Membrane</keyword>
<accession>A0A5U2FDU9</accession>
<dbReference type="EMBL" id="AAGKHU010000141">
    <property type="protein sequence ID" value="EBP0013689.1"/>
    <property type="molecule type" value="Genomic_DNA"/>
</dbReference>
<comment type="caution">
    <text evidence="2">The sequence shown here is derived from an EMBL/GenBank/DDBJ whole genome shotgun (WGS) entry which is preliminary data.</text>
</comment>
<keyword evidence="1" id="KW-0812">Transmembrane</keyword>
<proteinExistence type="predicted"/>
<gene>
    <name evidence="2" type="ORF">HX37_23590</name>
</gene>
<evidence type="ECO:0000256" key="1">
    <source>
        <dbReference type="SAM" id="Phobius"/>
    </source>
</evidence>
<name>A0A5U2FDU9_SALER</name>
<reference evidence="2" key="1">
    <citation type="submission" date="2018-07" db="EMBL/GenBank/DDBJ databases">
        <authorList>
            <consortium name="GenomeTrakr network: Whole genome sequencing for foodborne pathogen traceback"/>
        </authorList>
    </citation>
    <scope>NUCLEOTIDE SEQUENCE</scope>
    <source>
        <strain evidence="2">CFSAN018538</strain>
    </source>
</reference>
<evidence type="ECO:0000313" key="2">
    <source>
        <dbReference type="EMBL" id="EBP0013689.1"/>
    </source>
</evidence>
<dbReference type="AlphaFoldDB" id="A0A5U2FDU9"/>
<feature type="transmembrane region" description="Helical" evidence="1">
    <location>
        <begin position="26"/>
        <end position="44"/>
    </location>
</feature>
<organism evidence="2">
    <name type="scientific">Salmonella enterica</name>
    <name type="common">Salmonella choleraesuis</name>
    <dbReference type="NCBI Taxonomy" id="28901"/>
    <lineage>
        <taxon>Bacteria</taxon>
        <taxon>Pseudomonadati</taxon>
        <taxon>Pseudomonadota</taxon>
        <taxon>Gammaproteobacteria</taxon>
        <taxon>Enterobacterales</taxon>
        <taxon>Enterobacteriaceae</taxon>
        <taxon>Salmonella</taxon>
    </lineage>
</organism>
<keyword evidence="1" id="KW-1133">Transmembrane helix</keyword>
<feature type="transmembrane region" description="Helical" evidence="1">
    <location>
        <begin position="51"/>
        <end position="68"/>
    </location>
</feature>
<sequence>MENETGSITDGEHLQMSLLLRTLSSWRFLLLFTFPPMTWVVFVASPSTIRVAVALLCAIVWFGCWRLWLDGRYFALISLENNTLAGNALNFIWQRERLTRLTLVERQQGAIKQLRRTLIVAAITWGIWLVAIGFVA</sequence>
<protein>
    <submittedName>
        <fullName evidence="2">Uncharacterized protein</fullName>
    </submittedName>
</protein>